<evidence type="ECO:0000256" key="1">
    <source>
        <dbReference type="SAM" id="MobiDB-lite"/>
    </source>
</evidence>
<sequence length="106" mass="11470">MADIRIEIAMAKGRERLLGAAPEIERNADARATEQAGRAQQERMALYEAEIDREIETYAQQQGIEVGELLLRLGAESEEQADELVASWRDHGGGSAGDTGDNNASG</sequence>
<evidence type="ECO:0000313" key="2">
    <source>
        <dbReference type="EMBL" id="ARP86173.1"/>
    </source>
</evidence>
<protein>
    <submittedName>
        <fullName evidence="2">Uncharacterized protein</fullName>
    </submittedName>
</protein>
<organism evidence="2 3">
    <name type="scientific">Bordetella genomosp. 9</name>
    <dbReference type="NCBI Taxonomy" id="1416803"/>
    <lineage>
        <taxon>Bacteria</taxon>
        <taxon>Pseudomonadati</taxon>
        <taxon>Pseudomonadota</taxon>
        <taxon>Betaproteobacteria</taxon>
        <taxon>Burkholderiales</taxon>
        <taxon>Alcaligenaceae</taxon>
        <taxon>Bordetella</taxon>
    </lineage>
</organism>
<dbReference type="AlphaFoldDB" id="A0A1W6Z005"/>
<evidence type="ECO:0000313" key="3">
    <source>
        <dbReference type="Proteomes" id="UP000194139"/>
    </source>
</evidence>
<dbReference type="RefSeq" id="WP_086072043.1">
    <property type="nucleotide sequence ID" value="NZ_CP021109.1"/>
</dbReference>
<dbReference type="Proteomes" id="UP000194139">
    <property type="component" value="Chromosome"/>
</dbReference>
<dbReference type="EMBL" id="CP021109">
    <property type="protein sequence ID" value="ARP86173.1"/>
    <property type="molecule type" value="Genomic_DNA"/>
</dbReference>
<accession>A0A1W6Z005</accession>
<keyword evidence="3" id="KW-1185">Reference proteome</keyword>
<proteinExistence type="predicted"/>
<feature type="region of interest" description="Disordered" evidence="1">
    <location>
        <begin position="81"/>
        <end position="106"/>
    </location>
</feature>
<reference evidence="2 3" key="1">
    <citation type="submission" date="2017-05" db="EMBL/GenBank/DDBJ databases">
        <title>Complete and WGS of Bordetella genogroups.</title>
        <authorList>
            <person name="Spilker T."/>
            <person name="LiPuma J."/>
        </authorList>
    </citation>
    <scope>NUCLEOTIDE SEQUENCE [LARGE SCALE GENOMIC DNA]</scope>
    <source>
        <strain evidence="2 3">AU17164</strain>
    </source>
</reference>
<gene>
    <name evidence="2" type="ORF">CAL13_08125</name>
</gene>
<name>A0A1W6Z005_9BORD</name>